<protein>
    <recommendedName>
        <fullName evidence="3">MarR family transcriptional regulator</fullName>
    </recommendedName>
</protein>
<evidence type="ECO:0008006" key="3">
    <source>
        <dbReference type="Google" id="ProtNLM"/>
    </source>
</evidence>
<accession>A0ABN3AG58</accession>
<dbReference type="Proteomes" id="UP001501020">
    <property type="component" value="Unassembled WGS sequence"/>
</dbReference>
<name>A0ABN3AG58_9ACTN</name>
<gene>
    <name evidence="1" type="ORF">GCM10009727_81610</name>
</gene>
<keyword evidence="2" id="KW-1185">Reference proteome</keyword>
<comment type="caution">
    <text evidence="1">The sequence shown here is derived from an EMBL/GenBank/DDBJ whole genome shotgun (WGS) entry which is preliminary data.</text>
</comment>
<dbReference type="RefSeq" id="WP_344280814.1">
    <property type="nucleotide sequence ID" value="NZ_BAAAMR010000118.1"/>
</dbReference>
<dbReference type="EMBL" id="BAAAMR010000118">
    <property type="protein sequence ID" value="GAA2164276.1"/>
    <property type="molecule type" value="Genomic_DNA"/>
</dbReference>
<sequence length="166" mass="18036">METPFLTSRAEIGLTHAIGDDFAGGLKLARPGLQRVRVFRRRISDGHRWLLQFWPAAGIPEAPRFAARARPAVGAGPGDKRYGPLAMDVLSAARWSPGRHSRAGLARRLLATPEQIREALRYLTRRGLLRVGGAVDGDPTSTIALVPLRPRPQDAAVPAVRWPTAG</sequence>
<organism evidence="1 2">
    <name type="scientific">Actinomadura napierensis</name>
    <dbReference type="NCBI Taxonomy" id="267854"/>
    <lineage>
        <taxon>Bacteria</taxon>
        <taxon>Bacillati</taxon>
        <taxon>Actinomycetota</taxon>
        <taxon>Actinomycetes</taxon>
        <taxon>Streptosporangiales</taxon>
        <taxon>Thermomonosporaceae</taxon>
        <taxon>Actinomadura</taxon>
    </lineage>
</organism>
<proteinExistence type="predicted"/>
<evidence type="ECO:0000313" key="1">
    <source>
        <dbReference type="EMBL" id="GAA2164276.1"/>
    </source>
</evidence>
<evidence type="ECO:0000313" key="2">
    <source>
        <dbReference type="Proteomes" id="UP001501020"/>
    </source>
</evidence>
<reference evidence="1 2" key="1">
    <citation type="journal article" date="2019" name="Int. J. Syst. Evol. Microbiol.">
        <title>The Global Catalogue of Microorganisms (GCM) 10K type strain sequencing project: providing services to taxonomists for standard genome sequencing and annotation.</title>
        <authorList>
            <consortium name="The Broad Institute Genomics Platform"/>
            <consortium name="The Broad Institute Genome Sequencing Center for Infectious Disease"/>
            <person name="Wu L."/>
            <person name="Ma J."/>
        </authorList>
    </citation>
    <scope>NUCLEOTIDE SEQUENCE [LARGE SCALE GENOMIC DNA]</scope>
    <source>
        <strain evidence="1 2">JCM 13850</strain>
    </source>
</reference>